<sequence length="262" mass="29589">MVRTVEGVLSPLTPAQKADVQIIILNGEMNFLKHAHLYKILRERFAEEVDEGTIVAYSMTPDVYPEPLVKDPCLLRGFIGDSLSRVRWTSKLAWDSITLLDIGKTRGKYYLHLEDDTPPSPGNWYTKTLDLIDHCQGALKNHKGCVTPPWLLLFLNGVLPDRGLGGMYGLLFAAPELPPMVPWMRARYDLMPVDYLVGNYIFDHEKTTFTVSQVIFRHEGKPKDSTKVGVDSKVKFGAFDEFLSWEQCAGREEMVLAEQGKG</sequence>
<proteinExistence type="predicted"/>
<reference evidence="1" key="1">
    <citation type="journal article" date="2020" name="J. Eukaryot. Microbiol.">
        <title>De novo Sequencing, Assembly and Annotation of the Transcriptome for the Free-Living Testate Amoeba Arcella intermedia.</title>
        <authorList>
            <person name="Ribeiro G.M."/>
            <person name="Porfirio-Sousa A.L."/>
            <person name="Maurer-Alcala X.X."/>
            <person name="Katz L.A."/>
            <person name="Lahr D.J.G."/>
        </authorList>
    </citation>
    <scope>NUCLEOTIDE SEQUENCE</scope>
</reference>
<name>A0A6B2LCL9_9EUKA</name>
<dbReference type="GO" id="GO:0008375">
    <property type="term" value="F:acetylglucosaminyltransferase activity"/>
    <property type="evidence" value="ECO:0007669"/>
    <property type="project" value="TreeGrafter"/>
</dbReference>
<dbReference type="GO" id="GO:0006487">
    <property type="term" value="P:protein N-linked glycosylation"/>
    <property type="evidence" value="ECO:0007669"/>
    <property type="project" value="TreeGrafter"/>
</dbReference>
<dbReference type="AlphaFoldDB" id="A0A6B2LCL9"/>
<dbReference type="InterPro" id="IPR006759">
    <property type="entry name" value="Glyco_transf_54"/>
</dbReference>
<dbReference type="PANTHER" id="PTHR12062">
    <property type="entry name" value="N-ACETYLGLUCOSAMINYLTRANSFERASE VI"/>
    <property type="match status" value="1"/>
</dbReference>
<dbReference type="EMBL" id="GIBP01005766">
    <property type="protein sequence ID" value="NDV34735.1"/>
    <property type="molecule type" value="Transcribed_RNA"/>
</dbReference>
<dbReference type="PANTHER" id="PTHR12062:SF33">
    <property type="entry name" value="ALPHA-1,6-MANNOSYL-GLYCOPROTEIN 4-BETA-N-ACETYLGLUCOSAMINYLTRANSFERASE-LIKE"/>
    <property type="match status" value="1"/>
</dbReference>
<evidence type="ECO:0000313" key="1">
    <source>
        <dbReference type="EMBL" id="NDV34735.1"/>
    </source>
</evidence>
<organism evidence="1">
    <name type="scientific">Arcella intermedia</name>
    <dbReference type="NCBI Taxonomy" id="1963864"/>
    <lineage>
        <taxon>Eukaryota</taxon>
        <taxon>Amoebozoa</taxon>
        <taxon>Tubulinea</taxon>
        <taxon>Elardia</taxon>
        <taxon>Arcellinida</taxon>
        <taxon>Sphaerothecina</taxon>
        <taxon>Arcellidae</taxon>
        <taxon>Arcella</taxon>
    </lineage>
</organism>
<protein>
    <submittedName>
        <fullName evidence="1">Uncharacterized protein</fullName>
    </submittedName>
</protein>
<accession>A0A6B2LCL9</accession>